<reference evidence="1 2" key="1">
    <citation type="journal article" date="2019" name="Commun. Biol.">
        <title>The bagworm genome reveals a unique fibroin gene that provides high tensile strength.</title>
        <authorList>
            <person name="Kono N."/>
            <person name="Nakamura H."/>
            <person name="Ohtoshi R."/>
            <person name="Tomita M."/>
            <person name="Numata K."/>
            <person name="Arakawa K."/>
        </authorList>
    </citation>
    <scope>NUCLEOTIDE SEQUENCE [LARGE SCALE GENOMIC DNA]</scope>
</reference>
<evidence type="ECO:0000313" key="2">
    <source>
        <dbReference type="Proteomes" id="UP000299102"/>
    </source>
</evidence>
<name>A0A4C1Z6W0_EUMVA</name>
<keyword evidence="2" id="KW-1185">Reference proteome</keyword>
<accession>A0A4C1Z6W0</accession>
<organism evidence="1 2">
    <name type="scientific">Eumeta variegata</name>
    <name type="common">Bagworm moth</name>
    <name type="synonym">Eumeta japonica</name>
    <dbReference type="NCBI Taxonomy" id="151549"/>
    <lineage>
        <taxon>Eukaryota</taxon>
        <taxon>Metazoa</taxon>
        <taxon>Ecdysozoa</taxon>
        <taxon>Arthropoda</taxon>
        <taxon>Hexapoda</taxon>
        <taxon>Insecta</taxon>
        <taxon>Pterygota</taxon>
        <taxon>Neoptera</taxon>
        <taxon>Endopterygota</taxon>
        <taxon>Lepidoptera</taxon>
        <taxon>Glossata</taxon>
        <taxon>Ditrysia</taxon>
        <taxon>Tineoidea</taxon>
        <taxon>Psychidae</taxon>
        <taxon>Oiketicinae</taxon>
        <taxon>Eumeta</taxon>
    </lineage>
</organism>
<sequence>MISCDDVREVPMRRMWHEPAMYAKSCTYEQLQRLMNKILIKTNHTSPNLMGLRSFITEFLRPPPSSTIRSPTCHHNIALSRDIHNYVKIQRNRKPGSCMRPLSLFYSDASADGVEERSLVPSSRLRRNATMSHAFSYAQPAFNDL</sequence>
<dbReference type="Proteomes" id="UP000299102">
    <property type="component" value="Unassembled WGS sequence"/>
</dbReference>
<dbReference type="OrthoDB" id="10070851at2759"/>
<comment type="caution">
    <text evidence="1">The sequence shown here is derived from an EMBL/GenBank/DDBJ whole genome shotgun (WGS) entry which is preliminary data.</text>
</comment>
<protein>
    <submittedName>
        <fullName evidence="1">Uncharacterized protein</fullName>
    </submittedName>
</protein>
<dbReference type="AlphaFoldDB" id="A0A4C1Z6W0"/>
<proteinExistence type="predicted"/>
<evidence type="ECO:0000313" key="1">
    <source>
        <dbReference type="EMBL" id="GBP82873.1"/>
    </source>
</evidence>
<gene>
    <name evidence="1" type="ORF">EVAR_55424_1</name>
</gene>
<dbReference type="EMBL" id="BGZK01001591">
    <property type="protein sequence ID" value="GBP82873.1"/>
    <property type="molecule type" value="Genomic_DNA"/>
</dbReference>